<dbReference type="GO" id="GO:0016853">
    <property type="term" value="F:isomerase activity"/>
    <property type="evidence" value="ECO:0007669"/>
    <property type="project" value="UniProtKB-KW"/>
</dbReference>
<dbReference type="EMBL" id="QRHE01000004">
    <property type="protein sequence ID" value="RHF52133.1"/>
    <property type="molecule type" value="Genomic_DNA"/>
</dbReference>
<proteinExistence type="predicted"/>
<keyword evidence="2" id="KW-0413">Isomerase</keyword>
<dbReference type="OrthoDB" id="9782626at2"/>
<gene>
    <name evidence="2" type="ORF">DW674_05515</name>
</gene>
<evidence type="ECO:0000313" key="2">
    <source>
        <dbReference type="EMBL" id="RHF52133.1"/>
    </source>
</evidence>
<evidence type="ECO:0000259" key="1">
    <source>
        <dbReference type="Pfam" id="PF01261"/>
    </source>
</evidence>
<dbReference type="Pfam" id="PF01261">
    <property type="entry name" value="AP_endonuc_2"/>
    <property type="match status" value="1"/>
</dbReference>
<dbReference type="SUPFAM" id="SSF51658">
    <property type="entry name" value="Xylose isomerase-like"/>
    <property type="match status" value="1"/>
</dbReference>
<dbReference type="PANTHER" id="PTHR12110:SF21">
    <property type="entry name" value="XYLOSE ISOMERASE-LIKE TIM BARREL DOMAIN-CONTAINING PROTEIN"/>
    <property type="match status" value="1"/>
</dbReference>
<comment type="caution">
    <text evidence="2">The sequence shown here is derived from an EMBL/GenBank/DDBJ whole genome shotgun (WGS) entry which is preliminary data.</text>
</comment>
<accession>A0A414NXM8</accession>
<name>A0A414NXM8_9FIRM</name>
<dbReference type="InterPro" id="IPR013022">
    <property type="entry name" value="Xyl_isomerase-like_TIM-brl"/>
</dbReference>
<feature type="domain" description="Xylose isomerase-like TIM barrel" evidence="1">
    <location>
        <begin position="22"/>
        <end position="254"/>
    </location>
</feature>
<evidence type="ECO:0000313" key="3">
    <source>
        <dbReference type="Proteomes" id="UP000283442"/>
    </source>
</evidence>
<dbReference type="AlphaFoldDB" id="A0A414NXM8"/>
<protein>
    <submittedName>
        <fullName evidence="2">Sugar phosphate isomerase/epimerase</fullName>
    </submittedName>
</protein>
<dbReference type="Gene3D" id="3.20.20.150">
    <property type="entry name" value="Divalent-metal-dependent TIM barrel enzymes"/>
    <property type="match status" value="1"/>
</dbReference>
<sequence>MKLSMNEATALKCKGTTLEQDLALCEKYGYDMIEIRTMDCLKDYLAKHSIDELAAYFESHPVKPWAFNTLEYFNNLPEADYKETLRKLREMCEWGKKIGCKTVITVPTVGLKKVTRQAIRKSTLACLKEMGEICGEAGMRLSVEFLGHPEASINDFGEAYDIIHELDMENVGLTLDCFHFHGMHSSLADLAQADGKKIFIVHLNDTEDFQYGALRDDDRVWPGDGCIDLDGILQTLKKIGWAQDVLSLELFRPEYYAMSADDVYRIGKTKSDAVIARNF</sequence>
<dbReference type="InterPro" id="IPR050312">
    <property type="entry name" value="IolE/XylAMocC-like"/>
</dbReference>
<dbReference type="PANTHER" id="PTHR12110">
    <property type="entry name" value="HYDROXYPYRUVATE ISOMERASE"/>
    <property type="match status" value="1"/>
</dbReference>
<organism evidence="2 3">
    <name type="scientific">Mitsuokella multacida</name>
    <dbReference type="NCBI Taxonomy" id="52226"/>
    <lineage>
        <taxon>Bacteria</taxon>
        <taxon>Bacillati</taxon>
        <taxon>Bacillota</taxon>
        <taxon>Negativicutes</taxon>
        <taxon>Selenomonadales</taxon>
        <taxon>Selenomonadaceae</taxon>
        <taxon>Mitsuokella</taxon>
    </lineage>
</organism>
<reference evidence="2 3" key="1">
    <citation type="submission" date="2018-08" db="EMBL/GenBank/DDBJ databases">
        <title>A genome reference for cultivated species of the human gut microbiota.</title>
        <authorList>
            <person name="Zou Y."/>
            <person name="Xue W."/>
            <person name="Luo G."/>
        </authorList>
    </citation>
    <scope>NUCLEOTIDE SEQUENCE [LARGE SCALE GENOMIC DNA]</scope>
    <source>
        <strain evidence="2 3">AM25-21AC</strain>
    </source>
</reference>
<dbReference type="Proteomes" id="UP000283442">
    <property type="component" value="Unassembled WGS sequence"/>
</dbReference>
<dbReference type="InterPro" id="IPR036237">
    <property type="entry name" value="Xyl_isomerase-like_sf"/>
</dbReference>
<dbReference type="RefSeq" id="WP_118175852.1">
    <property type="nucleotide sequence ID" value="NZ_CAUCJG010000001.1"/>
</dbReference>